<evidence type="ECO:0000256" key="4">
    <source>
        <dbReference type="SAM" id="MobiDB-lite"/>
    </source>
</evidence>
<comment type="similarity">
    <text evidence="1 3">Belongs to the ETS family.</text>
</comment>
<dbReference type="PROSITE" id="PS00346">
    <property type="entry name" value="ETS_DOMAIN_2"/>
    <property type="match status" value="1"/>
</dbReference>
<dbReference type="SUPFAM" id="SSF46785">
    <property type="entry name" value="Winged helix' DNA-binding domain"/>
    <property type="match status" value="1"/>
</dbReference>
<evidence type="ECO:0008006" key="9">
    <source>
        <dbReference type="Google" id="ProtNLM"/>
    </source>
</evidence>
<dbReference type="PANTHER" id="PTHR11849">
    <property type="entry name" value="ETS"/>
    <property type="match status" value="1"/>
</dbReference>
<accession>A0A6H5I8T3</accession>
<feature type="compositionally biased region" description="Pro residues" evidence="4">
    <location>
        <begin position="1"/>
        <end position="11"/>
    </location>
</feature>
<dbReference type="PROSITE" id="PS00345">
    <property type="entry name" value="ETS_DOMAIN_1"/>
    <property type="match status" value="1"/>
</dbReference>
<sequence>MRRPPPPPPLRAKPQPTSSSAALVVNETSARRDGPQPVYSSRDPKQSSSSRESRIIHTHTHTHTHTYITSFKRCSKISGYHSLAQLIYIFMRDASAINRVSCATNRRSIGDTKIGKMEIRECLVPRLGRSHVQQLIFIQREAYKPHYCLAFAQVTGPEGQGKTLYQCTVYQWIRTGGTPAGKNPPRDSGASKAELRARGYLVLQQQLVCGETIRQAALSLWWLRRPVTTFIFYISIPICVRLRGALRNCCNYARIMTNFARRCVHENTRERSTKGVKKKSEYKTFLLVRRSRVYPDYVCAGARADKKDDDDDVAQIHTNTHRPRLARVYSLTCEGRCAVFSASAAYSTYIFAACTHTIILAPYPYQMKLLPNISLPQLPPVSAAGASLGGMTGLDSRMAPGIPLPFSPTDFLWRYTPAAMTFSPSAQPPANPFFDFKTHLPNNLASDPRIWSRDDVANFLRWCEREFDLPTFDMDVFQMNGKALCLLTKSDLGERSPGAGDVLHNILNMLARDFSQRCLPGSPVTPTRPQASYPLSPHSHPPTPTWVEHPYTANLASLMSANSVTLSPAPSLDSQAGSPGHTTGGGQEGGSSSSSSQQSSSNNNNNNNHHIGIGAGPTSTNTNSSTNTSTNTMSNGSNSHHHGLSNGVGNGTANMVTSQIYKSDSDEDNQHGGASSSNSASPPATPTALTAQRLSEVCMKDERSPTLPPHHLLPLTPGAYRAAGTPGVGADSPYKRDAFFPSDSPEPTNGRLLWDFLQQLLNDPTQRYTNYIAWKNQETGVFKIIDPAGLARLWGIQKNHLSMNYDKMSRALRYYYRVNILRKVQGERHCYQFLRKQSELKNIKNISLLRNQTRIKPEPGDEEPMTPTTMEPDTDMPTDLSMTGANSQMSTSNHDAHKTSPNSDMHEHKSAFEHAKHTFERISAFEPKSPFEHKSLFEPKSPYEHPHSHMHNNFHHQQQYEPAQLQPLSLSDPPMKRNKDKRRHRLRVNRKRLCCRLNNNSNSSSNLRHNQWSRKESKPIASY</sequence>
<dbReference type="PRINTS" id="PR00454">
    <property type="entry name" value="ETSDOMAIN"/>
</dbReference>
<evidence type="ECO:0000313" key="8">
    <source>
        <dbReference type="Proteomes" id="UP000479190"/>
    </source>
</evidence>
<dbReference type="Proteomes" id="UP000479190">
    <property type="component" value="Unassembled WGS sequence"/>
</dbReference>
<evidence type="ECO:0000313" key="7">
    <source>
        <dbReference type="EMBL" id="CAB0031369.1"/>
    </source>
</evidence>
<dbReference type="FunFam" id="1.10.10.10:FF:000516">
    <property type="entry name" value="ets DNA-binding protein pokkuri"/>
    <property type="match status" value="1"/>
</dbReference>
<dbReference type="SMART" id="SM00413">
    <property type="entry name" value="ETS"/>
    <property type="match status" value="1"/>
</dbReference>
<feature type="region of interest" description="Disordered" evidence="4">
    <location>
        <begin position="854"/>
        <end position="908"/>
    </location>
</feature>
<dbReference type="GO" id="GO:0030154">
    <property type="term" value="P:cell differentiation"/>
    <property type="evidence" value="ECO:0007669"/>
    <property type="project" value="TreeGrafter"/>
</dbReference>
<feature type="compositionally biased region" description="Low complexity" evidence="4">
    <location>
        <begin position="996"/>
        <end position="1008"/>
    </location>
</feature>
<dbReference type="AlphaFoldDB" id="A0A6H5I8T3"/>
<feature type="domain" description="PNT" evidence="6">
    <location>
        <begin position="430"/>
        <end position="514"/>
    </location>
</feature>
<dbReference type="PANTHER" id="PTHR11849:SF201">
    <property type="entry name" value="ETS DNA-BINDING PROTEIN POKKURI"/>
    <property type="match status" value="1"/>
</dbReference>
<dbReference type="GO" id="GO:0005634">
    <property type="term" value="C:nucleus"/>
    <property type="evidence" value="ECO:0007669"/>
    <property type="project" value="UniProtKB-SubCell"/>
</dbReference>
<dbReference type="InterPro" id="IPR036390">
    <property type="entry name" value="WH_DNA-bd_sf"/>
</dbReference>
<reference evidence="7 8" key="1">
    <citation type="submission" date="2020-02" db="EMBL/GenBank/DDBJ databases">
        <authorList>
            <person name="Ferguson B K."/>
        </authorList>
    </citation>
    <scope>NUCLEOTIDE SEQUENCE [LARGE SCALE GENOMIC DNA]</scope>
</reference>
<keyword evidence="8" id="KW-1185">Reference proteome</keyword>
<evidence type="ECO:0000256" key="3">
    <source>
        <dbReference type="RuleBase" id="RU004019"/>
    </source>
</evidence>
<dbReference type="InterPro" id="IPR036388">
    <property type="entry name" value="WH-like_DNA-bd_sf"/>
</dbReference>
<feature type="compositionally biased region" description="Polar residues" evidence="4">
    <location>
        <begin position="652"/>
        <end position="662"/>
    </location>
</feature>
<dbReference type="Gene3D" id="1.10.150.50">
    <property type="entry name" value="Transcription Factor, Ets-1"/>
    <property type="match status" value="1"/>
</dbReference>
<dbReference type="InterPro" id="IPR003118">
    <property type="entry name" value="Pointed_dom"/>
</dbReference>
<dbReference type="Pfam" id="PF00178">
    <property type="entry name" value="Ets"/>
    <property type="match status" value="1"/>
</dbReference>
<feature type="region of interest" description="Disordered" evidence="4">
    <location>
        <begin position="520"/>
        <end position="547"/>
    </location>
</feature>
<feature type="domain" description="ETS" evidence="5">
    <location>
        <begin position="751"/>
        <end position="834"/>
    </location>
</feature>
<dbReference type="InterPro" id="IPR013761">
    <property type="entry name" value="SAM/pointed_sf"/>
</dbReference>
<feature type="compositionally biased region" description="Basic and acidic residues" evidence="4">
    <location>
        <begin position="1013"/>
        <end position="1023"/>
    </location>
</feature>
<feature type="region of interest" description="Disordered" evidence="4">
    <location>
        <begin position="1"/>
        <end position="59"/>
    </location>
</feature>
<dbReference type="OrthoDB" id="6408625at2759"/>
<dbReference type="PROSITE" id="PS50061">
    <property type="entry name" value="ETS_DOMAIN_3"/>
    <property type="match status" value="1"/>
</dbReference>
<feature type="region of interest" description="Disordered" evidence="4">
    <location>
        <begin position="565"/>
        <end position="688"/>
    </location>
</feature>
<feature type="compositionally biased region" description="Low complexity" evidence="4">
    <location>
        <begin position="865"/>
        <end position="879"/>
    </location>
</feature>
<proteinExistence type="inferred from homology"/>
<feature type="compositionally biased region" description="Polar residues" evidence="4">
    <location>
        <begin position="565"/>
        <end position="576"/>
    </location>
</feature>
<comment type="subcellular location">
    <subcellularLocation>
        <location evidence="3">Nucleus</location>
    </subcellularLocation>
</comment>
<feature type="compositionally biased region" description="Low complexity" evidence="4">
    <location>
        <begin position="674"/>
        <end position="688"/>
    </location>
</feature>
<evidence type="ECO:0000259" key="6">
    <source>
        <dbReference type="PROSITE" id="PS51433"/>
    </source>
</evidence>
<feature type="compositionally biased region" description="Low complexity" evidence="4">
    <location>
        <begin position="590"/>
        <end position="608"/>
    </location>
</feature>
<feature type="compositionally biased region" description="Basic and acidic residues" evidence="4">
    <location>
        <begin position="894"/>
        <end position="908"/>
    </location>
</feature>
<dbReference type="EMBL" id="CADCXV010000642">
    <property type="protein sequence ID" value="CAB0031369.1"/>
    <property type="molecule type" value="Genomic_DNA"/>
</dbReference>
<evidence type="ECO:0000256" key="2">
    <source>
        <dbReference type="ARBA" id="ARBA00023125"/>
    </source>
</evidence>
<feature type="region of interest" description="Disordered" evidence="4">
    <location>
        <begin position="996"/>
        <end position="1023"/>
    </location>
</feature>
<dbReference type="SUPFAM" id="SSF47769">
    <property type="entry name" value="SAM/Pointed domain"/>
    <property type="match status" value="1"/>
</dbReference>
<keyword evidence="3" id="KW-0539">Nucleus</keyword>
<dbReference type="SMART" id="SM00251">
    <property type="entry name" value="SAM_PNT"/>
    <property type="match status" value="1"/>
</dbReference>
<keyword evidence="2 3" id="KW-0238">DNA-binding</keyword>
<dbReference type="InterPro" id="IPR046328">
    <property type="entry name" value="ETS_fam"/>
</dbReference>
<dbReference type="FunFam" id="1.10.150.50:FF:000061">
    <property type="entry name" value="Ets DNA-binding protein pokkuri"/>
    <property type="match status" value="1"/>
</dbReference>
<dbReference type="GO" id="GO:0043565">
    <property type="term" value="F:sequence-specific DNA binding"/>
    <property type="evidence" value="ECO:0007669"/>
    <property type="project" value="InterPro"/>
</dbReference>
<protein>
    <recommendedName>
        <fullName evidence="9">ETS domain-containing protein</fullName>
    </recommendedName>
</protein>
<name>A0A6H5I8T3_9HYME</name>
<evidence type="ECO:0000259" key="5">
    <source>
        <dbReference type="PROSITE" id="PS50061"/>
    </source>
</evidence>
<dbReference type="GO" id="GO:0000981">
    <property type="term" value="F:DNA-binding transcription factor activity, RNA polymerase II-specific"/>
    <property type="evidence" value="ECO:0007669"/>
    <property type="project" value="TreeGrafter"/>
</dbReference>
<dbReference type="CDD" id="cd08535">
    <property type="entry name" value="SAM_PNT-Tel_Yan"/>
    <property type="match status" value="1"/>
</dbReference>
<dbReference type="InterPro" id="IPR000418">
    <property type="entry name" value="Ets_dom"/>
</dbReference>
<evidence type="ECO:0000256" key="1">
    <source>
        <dbReference type="ARBA" id="ARBA00005562"/>
    </source>
</evidence>
<dbReference type="Gene3D" id="1.10.10.10">
    <property type="entry name" value="Winged helix-like DNA-binding domain superfamily/Winged helix DNA-binding domain"/>
    <property type="match status" value="1"/>
</dbReference>
<gene>
    <name evidence="7" type="ORF">TBRA_LOCUS3339</name>
</gene>
<feature type="compositionally biased region" description="Polar residues" evidence="4">
    <location>
        <begin position="880"/>
        <end position="893"/>
    </location>
</feature>
<dbReference type="PROSITE" id="PS51433">
    <property type="entry name" value="PNT"/>
    <property type="match status" value="1"/>
</dbReference>
<feature type="compositionally biased region" description="Low complexity" evidence="4">
    <location>
        <begin position="616"/>
        <end position="638"/>
    </location>
</feature>
<dbReference type="Pfam" id="PF02198">
    <property type="entry name" value="SAM_PNT"/>
    <property type="match status" value="1"/>
</dbReference>
<organism evidence="7 8">
    <name type="scientific">Trichogramma brassicae</name>
    <dbReference type="NCBI Taxonomy" id="86971"/>
    <lineage>
        <taxon>Eukaryota</taxon>
        <taxon>Metazoa</taxon>
        <taxon>Ecdysozoa</taxon>
        <taxon>Arthropoda</taxon>
        <taxon>Hexapoda</taxon>
        <taxon>Insecta</taxon>
        <taxon>Pterygota</taxon>
        <taxon>Neoptera</taxon>
        <taxon>Endopterygota</taxon>
        <taxon>Hymenoptera</taxon>
        <taxon>Apocrita</taxon>
        <taxon>Proctotrupomorpha</taxon>
        <taxon>Chalcidoidea</taxon>
        <taxon>Trichogrammatidae</taxon>
        <taxon>Trichogramma</taxon>
    </lineage>
</organism>